<reference evidence="8 9" key="1">
    <citation type="submission" date="2020-08" db="EMBL/GenBank/DDBJ databases">
        <title>Sequencing the genomes of 1000 actinobacteria strains.</title>
        <authorList>
            <person name="Klenk H.-P."/>
        </authorList>
    </citation>
    <scope>NUCLEOTIDE SEQUENCE [LARGE SCALE GENOMIC DNA]</scope>
    <source>
        <strain evidence="8 9">DSM 41827</strain>
    </source>
</reference>
<dbReference type="RefSeq" id="WP_182776870.1">
    <property type="nucleotide sequence ID" value="NZ_BAAAHW010000046.1"/>
</dbReference>
<dbReference type="EMBL" id="JACJIJ010000002">
    <property type="protein sequence ID" value="MBA9056390.1"/>
    <property type="molecule type" value="Genomic_DNA"/>
</dbReference>
<dbReference type="InterPro" id="IPR017441">
    <property type="entry name" value="Protein_kinase_ATP_BS"/>
</dbReference>
<gene>
    <name evidence="8" type="ORF">HDA42_005568</name>
</gene>
<comment type="caution">
    <text evidence="8">The sequence shown here is derived from an EMBL/GenBank/DDBJ whole genome shotgun (WGS) entry which is preliminary data.</text>
</comment>
<dbReference type="InterPro" id="IPR002372">
    <property type="entry name" value="PQQ_rpt_dom"/>
</dbReference>
<keyword evidence="3" id="KW-0418">Kinase</keyword>
<proteinExistence type="predicted"/>
<dbReference type="PROSITE" id="PS00107">
    <property type="entry name" value="PROTEIN_KINASE_ATP"/>
    <property type="match status" value="1"/>
</dbReference>
<dbReference type="InterPro" id="IPR011009">
    <property type="entry name" value="Kinase-like_dom_sf"/>
</dbReference>
<dbReference type="Pfam" id="PF13360">
    <property type="entry name" value="PQQ_2"/>
    <property type="match status" value="1"/>
</dbReference>
<dbReference type="GO" id="GO:0004674">
    <property type="term" value="F:protein serine/threonine kinase activity"/>
    <property type="evidence" value="ECO:0007669"/>
    <property type="project" value="TreeGrafter"/>
</dbReference>
<evidence type="ECO:0000256" key="6">
    <source>
        <dbReference type="SAM" id="MobiDB-lite"/>
    </source>
</evidence>
<evidence type="ECO:0000256" key="4">
    <source>
        <dbReference type="ARBA" id="ARBA00022840"/>
    </source>
</evidence>
<dbReference type="InterPro" id="IPR018391">
    <property type="entry name" value="PQQ_b-propeller_rpt"/>
</dbReference>
<name>A0A7W3NTF6_STRMR</name>
<dbReference type="InterPro" id="IPR015943">
    <property type="entry name" value="WD40/YVTN_repeat-like_dom_sf"/>
</dbReference>
<dbReference type="CDD" id="cd14014">
    <property type="entry name" value="STKc_PknB_like"/>
    <property type="match status" value="1"/>
</dbReference>
<evidence type="ECO:0000256" key="1">
    <source>
        <dbReference type="ARBA" id="ARBA00022679"/>
    </source>
</evidence>
<feature type="domain" description="Protein kinase" evidence="7">
    <location>
        <begin position="16"/>
        <end position="268"/>
    </location>
</feature>
<evidence type="ECO:0000256" key="2">
    <source>
        <dbReference type="ARBA" id="ARBA00022741"/>
    </source>
</evidence>
<accession>A0A7W3NTF6</accession>
<keyword evidence="2 5" id="KW-0547">Nucleotide-binding</keyword>
<dbReference type="InterPro" id="IPR000719">
    <property type="entry name" value="Prot_kinase_dom"/>
</dbReference>
<dbReference type="Gene3D" id="1.10.510.10">
    <property type="entry name" value="Transferase(Phosphotransferase) domain 1"/>
    <property type="match status" value="1"/>
</dbReference>
<keyword evidence="9" id="KW-1185">Reference proteome</keyword>
<dbReference type="SMART" id="SM00564">
    <property type="entry name" value="PQQ"/>
    <property type="match status" value="5"/>
</dbReference>
<dbReference type="PROSITE" id="PS50011">
    <property type="entry name" value="PROTEIN_KINASE_DOM"/>
    <property type="match status" value="1"/>
</dbReference>
<feature type="region of interest" description="Disordered" evidence="6">
    <location>
        <begin position="345"/>
        <end position="364"/>
    </location>
</feature>
<dbReference type="GeneID" id="93976857"/>
<dbReference type="Gene3D" id="2.130.10.10">
    <property type="entry name" value="YVTN repeat-like/Quinoprotein amine dehydrogenase"/>
    <property type="match status" value="1"/>
</dbReference>
<dbReference type="PANTHER" id="PTHR43289">
    <property type="entry name" value="MITOGEN-ACTIVATED PROTEIN KINASE KINASE KINASE 20-RELATED"/>
    <property type="match status" value="1"/>
</dbReference>
<protein>
    <submittedName>
        <fullName evidence="8">Outer membrane protein assembly factor BamB</fullName>
    </submittedName>
</protein>
<dbReference type="InterPro" id="IPR011047">
    <property type="entry name" value="Quinoprotein_ADH-like_sf"/>
</dbReference>
<sequence>MPSPLTHDDPHALGPYQPIARLGSGGMGTVYLARTAGGRTVALKTMHAGIASDPALRTRFRLETDAARVVGERFGAGVVDADPRAETPWLATEYVLGPPLDDAVELCGPLPEATVRALGAALCGALGQLHASDVVHRDLKPSNILITAYGPKVIDFGIARAAGDEHLTRVGAAVGTPAFMSPEQASGQEHTAAGDVFALAGLLLFAATGRPPFGYGQAADLLYRVQYAEPDLTGVPGALAPLLAQCLDKNPFRRPTTGWLAARLHDGQGDFADHLPDALLADIGRRATEVWQVTPRRLPAPADTPAPAATASPVRWTRRRLLLTGGGVAVGVAAAGTAAALTRSEWAGGQGPHPGPAPSNSQLPRKQLDSLWQIQVTDPKNAFFTEEPLADFPAQLHIVANMVVLMVDDSLTAVLAQNGGIDWKSDEPCNTWQVASDAEHILLTSFVDDNYVGSDDAHASPLALETLDIRTGVARDAFAHFDDLNGLAVDQPLCIANGVAYVVAGHGKYSLSFLAAQSWYVIAVDMKTGRRLWKAPLPSREQGSSDLYFLGATVVGDHLVALQEANDGSVHAVVRDTRTGTVRWDRELDGVDPDRVRHTPVTDARNLYVGAGRLRALRLADGGVAWDSRTARPGRTYGLPTIDNGTVYAVEKGLGLVALDAATGRVRWQEKGGNGTDADLNAAPVVGSGFVYSKRGSRLWAIDLSSHAPAHSYATTGDRFVIHDKANVIIALGGHFLAAFPLR</sequence>
<dbReference type="PROSITE" id="PS00108">
    <property type="entry name" value="PROTEIN_KINASE_ST"/>
    <property type="match status" value="1"/>
</dbReference>
<keyword evidence="4 5" id="KW-0067">ATP-binding</keyword>
<evidence type="ECO:0000259" key="7">
    <source>
        <dbReference type="PROSITE" id="PS50011"/>
    </source>
</evidence>
<dbReference type="Proteomes" id="UP000577386">
    <property type="component" value="Unassembled WGS sequence"/>
</dbReference>
<evidence type="ECO:0000256" key="5">
    <source>
        <dbReference type="PROSITE-ProRule" id="PRU10141"/>
    </source>
</evidence>
<evidence type="ECO:0000256" key="3">
    <source>
        <dbReference type="ARBA" id="ARBA00022777"/>
    </source>
</evidence>
<dbReference type="SUPFAM" id="SSF50998">
    <property type="entry name" value="Quinoprotein alcohol dehydrogenase-like"/>
    <property type="match status" value="1"/>
</dbReference>
<dbReference type="InterPro" id="IPR008271">
    <property type="entry name" value="Ser/Thr_kinase_AS"/>
</dbReference>
<evidence type="ECO:0000313" key="9">
    <source>
        <dbReference type="Proteomes" id="UP000577386"/>
    </source>
</evidence>
<dbReference type="PANTHER" id="PTHR43289:SF34">
    <property type="entry name" value="SERINE_THREONINE-PROTEIN KINASE YBDM-RELATED"/>
    <property type="match status" value="1"/>
</dbReference>
<dbReference type="AlphaFoldDB" id="A0A7W3NTF6"/>
<dbReference type="Pfam" id="PF00069">
    <property type="entry name" value="Pkinase"/>
    <property type="match status" value="1"/>
</dbReference>
<dbReference type="SUPFAM" id="SSF56112">
    <property type="entry name" value="Protein kinase-like (PK-like)"/>
    <property type="match status" value="1"/>
</dbReference>
<keyword evidence="1" id="KW-0808">Transferase</keyword>
<dbReference type="GO" id="GO:0005524">
    <property type="term" value="F:ATP binding"/>
    <property type="evidence" value="ECO:0007669"/>
    <property type="project" value="UniProtKB-UniRule"/>
</dbReference>
<dbReference type="SMART" id="SM00220">
    <property type="entry name" value="S_TKc"/>
    <property type="match status" value="1"/>
</dbReference>
<evidence type="ECO:0000313" key="8">
    <source>
        <dbReference type="EMBL" id="MBA9056390.1"/>
    </source>
</evidence>
<dbReference type="Gene3D" id="3.30.200.20">
    <property type="entry name" value="Phosphorylase Kinase, domain 1"/>
    <property type="match status" value="1"/>
</dbReference>
<organism evidence="8 9">
    <name type="scientific">Streptomyces murinus</name>
    <dbReference type="NCBI Taxonomy" id="33900"/>
    <lineage>
        <taxon>Bacteria</taxon>
        <taxon>Bacillati</taxon>
        <taxon>Actinomycetota</taxon>
        <taxon>Actinomycetes</taxon>
        <taxon>Kitasatosporales</taxon>
        <taxon>Streptomycetaceae</taxon>
        <taxon>Streptomyces</taxon>
    </lineage>
</organism>
<feature type="binding site" evidence="5">
    <location>
        <position position="44"/>
    </location>
    <ligand>
        <name>ATP</name>
        <dbReference type="ChEBI" id="CHEBI:30616"/>
    </ligand>
</feature>